<feature type="binding site" evidence="2">
    <location>
        <position position="80"/>
    </location>
    <ligand>
        <name>substrate</name>
    </ligand>
</feature>
<dbReference type="SUPFAM" id="SSF53254">
    <property type="entry name" value="Phosphoglycerate mutase-like"/>
    <property type="match status" value="1"/>
</dbReference>
<dbReference type="OrthoDB" id="10261749at2759"/>
<reference evidence="4 5" key="1">
    <citation type="journal article" date="2018" name="Mol. Plant">
        <title>The genome of Artemisia annua provides insight into the evolution of Asteraceae family and artemisinin biosynthesis.</title>
        <authorList>
            <person name="Shen Q."/>
            <person name="Zhang L."/>
            <person name="Liao Z."/>
            <person name="Wang S."/>
            <person name="Yan T."/>
            <person name="Shi P."/>
            <person name="Liu M."/>
            <person name="Fu X."/>
            <person name="Pan Q."/>
            <person name="Wang Y."/>
            <person name="Lv Z."/>
            <person name="Lu X."/>
            <person name="Zhang F."/>
            <person name="Jiang W."/>
            <person name="Ma Y."/>
            <person name="Chen M."/>
            <person name="Hao X."/>
            <person name="Li L."/>
            <person name="Tang Y."/>
            <person name="Lv G."/>
            <person name="Zhou Y."/>
            <person name="Sun X."/>
            <person name="Brodelius P.E."/>
            <person name="Rose J.K.C."/>
            <person name="Tang K."/>
        </authorList>
    </citation>
    <scope>NUCLEOTIDE SEQUENCE [LARGE SCALE GENOMIC DNA]</scope>
    <source>
        <strain evidence="5">cv. Huhao1</strain>
        <tissue evidence="4">Leaf</tissue>
    </source>
</reference>
<organism evidence="4 5">
    <name type="scientific">Artemisia annua</name>
    <name type="common">Sweet wormwood</name>
    <dbReference type="NCBI Taxonomy" id="35608"/>
    <lineage>
        <taxon>Eukaryota</taxon>
        <taxon>Viridiplantae</taxon>
        <taxon>Streptophyta</taxon>
        <taxon>Embryophyta</taxon>
        <taxon>Tracheophyta</taxon>
        <taxon>Spermatophyta</taxon>
        <taxon>Magnoliopsida</taxon>
        <taxon>eudicotyledons</taxon>
        <taxon>Gunneridae</taxon>
        <taxon>Pentapetalae</taxon>
        <taxon>asterids</taxon>
        <taxon>campanulids</taxon>
        <taxon>Asterales</taxon>
        <taxon>Asteraceae</taxon>
        <taxon>Asteroideae</taxon>
        <taxon>Anthemideae</taxon>
        <taxon>Artemisiinae</taxon>
        <taxon>Artemisia</taxon>
    </lineage>
</organism>
<dbReference type="Gene3D" id="3.40.50.1240">
    <property type="entry name" value="Phosphoglycerate mutase-like"/>
    <property type="match status" value="1"/>
</dbReference>
<proteinExistence type="predicted"/>
<feature type="active site" description="Tele-phosphohistidine intermediate" evidence="1">
    <location>
        <position position="19"/>
    </location>
</feature>
<protein>
    <submittedName>
        <fullName evidence="4">Histidine phosphatase superfamily, clade-1</fullName>
    </submittedName>
</protein>
<evidence type="ECO:0000313" key="5">
    <source>
        <dbReference type="Proteomes" id="UP000245207"/>
    </source>
</evidence>
<dbReference type="PROSITE" id="PS00175">
    <property type="entry name" value="PG_MUTASE"/>
    <property type="match status" value="1"/>
</dbReference>
<dbReference type="InterPro" id="IPR001345">
    <property type="entry name" value="PG/BPGM_mutase_AS"/>
</dbReference>
<dbReference type="InterPro" id="IPR029033">
    <property type="entry name" value="His_PPase_superfam"/>
</dbReference>
<dbReference type="EMBL" id="PKPP01002781">
    <property type="protein sequence ID" value="PWA73151.1"/>
    <property type="molecule type" value="Genomic_DNA"/>
</dbReference>
<dbReference type="SMART" id="SM00855">
    <property type="entry name" value="PGAM"/>
    <property type="match status" value="1"/>
</dbReference>
<dbReference type="Proteomes" id="UP000245207">
    <property type="component" value="Unassembled WGS sequence"/>
</dbReference>
<dbReference type="GO" id="GO:0003824">
    <property type="term" value="F:catalytic activity"/>
    <property type="evidence" value="ECO:0007669"/>
    <property type="project" value="InterPro"/>
</dbReference>
<keyword evidence="5" id="KW-1185">Reference proteome</keyword>
<feature type="active site" description="Proton donor/acceptor" evidence="1">
    <location>
        <position position="108"/>
    </location>
</feature>
<dbReference type="PANTHER" id="PTHR46192">
    <property type="entry name" value="BROAD-RANGE ACID PHOSPHATASE DET1"/>
    <property type="match status" value="1"/>
</dbReference>
<dbReference type="STRING" id="35608.A0A2U1NI47"/>
<accession>A0A2U1NI47</accession>
<name>A0A2U1NI47_ARTAN</name>
<evidence type="ECO:0000256" key="3">
    <source>
        <dbReference type="SAM" id="MobiDB-lite"/>
    </source>
</evidence>
<dbReference type="AlphaFoldDB" id="A0A2U1NI47"/>
<comment type="caution">
    <text evidence="4">The sequence shown here is derived from an EMBL/GenBank/DDBJ whole genome shotgun (WGS) entry which is preliminary data.</text>
</comment>
<dbReference type="InterPro" id="IPR013078">
    <property type="entry name" value="His_Pase_superF_clade-1"/>
</dbReference>
<evidence type="ECO:0000313" key="4">
    <source>
        <dbReference type="EMBL" id="PWA73151.1"/>
    </source>
</evidence>
<dbReference type="CDD" id="cd07067">
    <property type="entry name" value="HP_PGM_like"/>
    <property type="match status" value="1"/>
</dbReference>
<evidence type="ECO:0000256" key="2">
    <source>
        <dbReference type="PIRSR" id="PIRSR613078-2"/>
    </source>
</evidence>
<sequence length="287" mass="33451">MINNEQHKFLPKRIILVRHGESAGNLDGSAYTTTPDYKIPLTSDGLSQAKMAGTQIKNVISDSGKFKNWKVCCYVSPYERTRSTLREIGRSFPRKRVVGVKEECRIREQDFGNFQITERMKIIKETRERFGRFFYRFPEGESAADVFDRVSSFLESLWRDIDTRLPYDPNDDLNIIIISHGLTSRVFLMKWFKWTVEQFEYLNNFNNCEFRVMQLGDGGEYSLAVHHSDEEMLEWGMSPEMINDQKCRANGTPTEKSQWYLDSFFDHFESDSEDGDNEDNAADNTDS</sequence>
<dbReference type="Pfam" id="PF00300">
    <property type="entry name" value="His_Phos_1"/>
    <property type="match status" value="1"/>
</dbReference>
<dbReference type="InterPro" id="IPR052765">
    <property type="entry name" value="PGM-Related"/>
</dbReference>
<feature type="region of interest" description="Disordered" evidence="3">
    <location>
        <begin position="267"/>
        <end position="287"/>
    </location>
</feature>
<evidence type="ECO:0000256" key="1">
    <source>
        <dbReference type="PIRSR" id="PIRSR613078-1"/>
    </source>
</evidence>
<gene>
    <name evidence="4" type="ORF">CTI12_AA262940</name>
</gene>
<feature type="binding site" evidence="2">
    <location>
        <begin position="18"/>
        <end position="25"/>
    </location>
    <ligand>
        <name>substrate</name>
    </ligand>
</feature>
<feature type="compositionally biased region" description="Acidic residues" evidence="3">
    <location>
        <begin position="271"/>
        <end position="287"/>
    </location>
</feature>